<dbReference type="EMBL" id="JADIMW010000068">
    <property type="protein sequence ID" value="MBO8438549.1"/>
    <property type="molecule type" value="Genomic_DNA"/>
</dbReference>
<evidence type="ECO:0000313" key="3">
    <source>
        <dbReference type="Proteomes" id="UP000823636"/>
    </source>
</evidence>
<evidence type="ECO:0000256" key="1">
    <source>
        <dbReference type="SAM" id="MobiDB-lite"/>
    </source>
</evidence>
<sequence length="226" mass="25399">MKHSKIKIAMMFAGALLLVPAQKSFSQETLPSVEKIAERRSNHLKDALALSDKQYKKVYDIILAEENARKDYIENKRAAQPQTTPAKPVAEPKNVPDSRDAVADKEKPLPPTRCPYAYGPDCDYYGRPCCPWNRGNAPEHPHKKHGKGAGVKGSPACDNPRMREFRMGMDSIKSEYNAKLIGVLNAEQTEKYLLISRPGQRPGHCPMPPADCDRPRPHHHHGYGRR</sequence>
<organism evidence="2 3">
    <name type="scientific">Candidatus Caccoplasma merdipullorum</name>
    <dbReference type="NCBI Taxonomy" id="2840718"/>
    <lineage>
        <taxon>Bacteria</taxon>
        <taxon>Pseudomonadati</taxon>
        <taxon>Bacteroidota</taxon>
        <taxon>Bacteroidia</taxon>
        <taxon>Bacteroidales</taxon>
        <taxon>Bacteroidaceae</taxon>
        <taxon>Bacteroidaceae incertae sedis</taxon>
        <taxon>Candidatus Caccoplasma</taxon>
    </lineage>
</organism>
<protein>
    <submittedName>
        <fullName evidence="2">Uncharacterized protein</fullName>
    </submittedName>
</protein>
<accession>A0A9D9E2U6</accession>
<feature type="region of interest" description="Disordered" evidence="1">
    <location>
        <begin position="76"/>
        <end position="107"/>
    </location>
</feature>
<gene>
    <name evidence="2" type="ORF">IAC54_06590</name>
</gene>
<name>A0A9D9E2U6_9BACT</name>
<dbReference type="Proteomes" id="UP000823636">
    <property type="component" value="Unassembled WGS sequence"/>
</dbReference>
<reference evidence="2" key="1">
    <citation type="submission" date="2020-10" db="EMBL/GenBank/DDBJ databases">
        <authorList>
            <person name="Gilroy R."/>
        </authorList>
    </citation>
    <scope>NUCLEOTIDE SEQUENCE</scope>
    <source>
        <strain evidence="2">G3-4614</strain>
    </source>
</reference>
<dbReference type="AlphaFoldDB" id="A0A9D9E2U6"/>
<evidence type="ECO:0000313" key="2">
    <source>
        <dbReference type="EMBL" id="MBO8438549.1"/>
    </source>
</evidence>
<feature type="compositionally biased region" description="Basic residues" evidence="1">
    <location>
        <begin position="216"/>
        <end position="226"/>
    </location>
</feature>
<feature type="region of interest" description="Disordered" evidence="1">
    <location>
        <begin position="197"/>
        <end position="226"/>
    </location>
</feature>
<proteinExistence type="predicted"/>
<feature type="compositionally biased region" description="Basic and acidic residues" evidence="1">
    <location>
        <begin position="94"/>
        <end position="107"/>
    </location>
</feature>
<comment type="caution">
    <text evidence="2">The sequence shown here is derived from an EMBL/GenBank/DDBJ whole genome shotgun (WGS) entry which is preliminary data.</text>
</comment>
<reference evidence="2" key="2">
    <citation type="journal article" date="2021" name="PeerJ">
        <title>Extensive microbial diversity within the chicken gut microbiome revealed by metagenomics and culture.</title>
        <authorList>
            <person name="Gilroy R."/>
            <person name="Ravi A."/>
            <person name="Getino M."/>
            <person name="Pursley I."/>
            <person name="Horton D.L."/>
            <person name="Alikhan N.F."/>
            <person name="Baker D."/>
            <person name="Gharbi K."/>
            <person name="Hall N."/>
            <person name="Watson M."/>
            <person name="Adriaenssens E.M."/>
            <person name="Foster-Nyarko E."/>
            <person name="Jarju S."/>
            <person name="Secka A."/>
            <person name="Antonio M."/>
            <person name="Oren A."/>
            <person name="Chaudhuri R.R."/>
            <person name="La Ragione R."/>
            <person name="Hildebrand F."/>
            <person name="Pallen M.J."/>
        </authorList>
    </citation>
    <scope>NUCLEOTIDE SEQUENCE</scope>
    <source>
        <strain evidence="2">G3-4614</strain>
    </source>
</reference>